<feature type="transmembrane region" description="Helical" evidence="12">
    <location>
        <begin position="210"/>
        <end position="235"/>
    </location>
</feature>
<evidence type="ECO:0000256" key="12">
    <source>
        <dbReference type="SAM" id="Phobius"/>
    </source>
</evidence>
<dbReference type="InterPro" id="IPR048254">
    <property type="entry name" value="CDP_ALCOHOL_P_TRANSF_CS"/>
</dbReference>
<evidence type="ECO:0000256" key="1">
    <source>
        <dbReference type="ARBA" id="ARBA00004141"/>
    </source>
</evidence>
<accession>A0A3G8YL64</accession>
<organism evidence="13 14">
    <name type="scientific">Deinococcus psychrotolerans</name>
    <dbReference type="NCBI Taxonomy" id="2489213"/>
    <lineage>
        <taxon>Bacteria</taxon>
        <taxon>Thermotogati</taxon>
        <taxon>Deinococcota</taxon>
        <taxon>Deinococci</taxon>
        <taxon>Deinococcales</taxon>
        <taxon>Deinococcaceae</taxon>
        <taxon>Deinococcus</taxon>
    </lineage>
</organism>
<evidence type="ECO:0000256" key="9">
    <source>
        <dbReference type="ARBA" id="ARBA00023209"/>
    </source>
</evidence>
<comment type="subcellular location">
    <subcellularLocation>
        <location evidence="1">Membrane</location>
        <topology evidence="1">Multi-pass membrane protein</topology>
    </subcellularLocation>
</comment>
<dbReference type="Pfam" id="PF01066">
    <property type="entry name" value="CDP-OH_P_transf"/>
    <property type="match status" value="1"/>
</dbReference>
<dbReference type="RefSeq" id="WP_124868710.1">
    <property type="nucleotide sequence ID" value="NZ_CP034183.1"/>
</dbReference>
<keyword evidence="10" id="KW-1208">Phospholipid metabolism</keyword>
<comment type="similarity">
    <text evidence="2 11">Belongs to the CDP-alcohol phosphatidyltransferase class-I family.</text>
</comment>
<keyword evidence="3" id="KW-0444">Lipid biosynthesis</keyword>
<dbReference type="AlphaFoldDB" id="A0A3G8YL64"/>
<dbReference type="KEGG" id="dph:EHF33_05780"/>
<dbReference type="InterPro" id="IPR050324">
    <property type="entry name" value="CDP-alcohol_PTase-I"/>
</dbReference>
<feature type="transmembrane region" description="Helical" evidence="12">
    <location>
        <begin position="169"/>
        <end position="189"/>
    </location>
</feature>
<sequence>MLLSSPIKLARLRWLKALAAALPVIGIWAVLGVLCLALLPSLKAELALGLGLCSMPIVVSRPLSLRRSDLMQRKQKSDLLAAFRQFGMEALLLGTLSWLPATGGVVALSFMWTARQRALNGRSAALRFALIFWALHWIMSLRANWLVALRAGLALLFPFFFRVGDVPGLWWSLGLLALMGLSDVLDGWVARRSGKASRVGELLDSMADGLARITALIVFVAADVLPLWMVLLLVWRDLISWSLRFMDLGMGKDEVHKRLSGKLNGAAQSLLVGGVVVALLTAAIRDMPEPLNLIWWLGLLSAATAAWSTLDLVVTYRQTIRRFLGLAQA</sequence>
<dbReference type="EMBL" id="CP034183">
    <property type="protein sequence ID" value="AZI42321.1"/>
    <property type="molecule type" value="Genomic_DNA"/>
</dbReference>
<dbReference type="OrthoDB" id="9796672at2"/>
<evidence type="ECO:0000313" key="14">
    <source>
        <dbReference type="Proteomes" id="UP000276417"/>
    </source>
</evidence>
<evidence type="ECO:0000256" key="5">
    <source>
        <dbReference type="ARBA" id="ARBA00022692"/>
    </source>
</evidence>
<keyword evidence="8 12" id="KW-0472">Membrane</keyword>
<feature type="transmembrane region" description="Helical" evidence="12">
    <location>
        <begin position="293"/>
        <end position="314"/>
    </location>
</feature>
<feature type="transmembrane region" description="Helical" evidence="12">
    <location>
        <begin position="86"/>
        <end position="112"/>
    </location>
</feature>
<keyword evidence="6 12" id="KW-1133">Transmembrane helix</keyword>
<dbReference type="PANTHER" id="PTHR14269:SF62">
    <property type="entry name" value="CDP-DIACYLGLYCEROL--GLYCEROL-3-PHOSPHATE 3-PHOSPHATIDYLTRANSFERASE 1, CHLOROPLASTIC"/>
    <property type="match status" value="1"/>
</dbReference>
<keyword evidence="14" id="KW-1185">Reference proteome</keyword>
<evidence type="ECO:0000256" key="10">
    <source>
        <dbReference type="ARBA" id="ARBA00023264"/>
    </source>
</evidence>
<evidence type="ECO:0000256" key="3">
    <source>
        <dbReference type="ARBA" id="ARBA00022516"/>
    </source>
</evidence>
<feature type="transmembrane region" description="Helical" evidence="12">
    <location>
        <begin position="20"/>
        <end position="40"/>
    </location>
</feature>
<keyword evidence="7" id="KW-0443">Lipid metabolism</keyword>
<keyword evidence="4 11" id="KW-0808">Transferase</keyword>
<feature type="transmembrane region" description="Helical" evidence="12">
    <location>
        <begin position="46"/>
        <end position="65"/>
    </location>
</feature>
<evidence type="ECO:0000256" key="6">
    <source>
        <dbReference type="ARBA" id="ARBA00022989"/>
    </source>
</evidence>
<evidence type="ECO:0000256" key="11">
    <source>
        <dbReference type="RuleBase" id="RU003750"/>
    </source>
</evidence>
<dbReference type="PROSITE" id="PS00379">
    <property type="entry name" value="CDP_ALCOHOL_P_TRANSF"/>
    <property type="match status" value="1"/>
</dbReference>
<dbReference type="InterPro" id="IPR043130">
    <property type="entry name" value="CDP-OH_PTrfase_TM_dom"/>
</dbReference>
<evidence type="ECO:0000256" key="7">
    <source>
        <dbReference type="ARBA" id="ARBA00023098"/>
    </source>
</evidence>
<proteinExistence type="inferred from homology"/>
<evidence type="ECO:0000313" key="13">
    <source>
        <dbReference type="EMBL" id="AZI42321.1"/>
    </source>
</evidence>
<reference evidence="13 14" key="1">
    <citation type="submission" date="2018-11" db="EMBL/GenBank/DDBJ databases">
        <title>Deinococcus shelandsis sp. nov., isolated from South Shetland Islands soil of Antarctica.</title>
        <authorList>
            <person name="Tian J."/>
        </authorList>
    </citation>
    <scope>NUCLEOTIDE SEQUENCE [LARGE SCALE GENOMIC DNA]</scope>
    <source>
        <strain evidence="13 14">S14-83T</strain>
    </source>
</reference>
<gene>
    <name evidence="13" type="ORF">EHF33_05780</name>
</gene>
<protein>
    <submittedName>
        <fullName evidence="13">CDP-alcohol phosphatidyltransferase family protein</fullName>
    </submittedName>
</protein>
<evidence type="ECO:0000256" key="8">
    <source>
        <dbReference type="ARBA" id="ARBA00023136"/>
    </source>
</evidence>
<evidence type="ECO:0000256" key="4">
    <source>
        <dbReference type="ARBA" id="ARBA00022679"/>
    </source>
</evidence>
<dbReference type="Gene3D" id="1.20.120.1760">
    <property type="match status" value="1"/>
</dbReference>
<dbReference type="InterPro" id="IPR000462">
    <property type="entry name" value="CDP-OH_P_trans"/>
</dbReference>
<name>A0A3G8YL64_9DEIO</name>
<dbReference type="PANTHER" id="PTHR14269">
    <property type="entry name" value="CDP-DIACYLGLYCEROL--GLYCEROL-3-PHOSPHATE 3-PHOSPHATIDYLTRANSFERASE-RELATED"/>
    <property type="match status" value="1"/>
</dbReference>
<dbReference type="Proteomes" id="UP000276417">
    <property type="component" value="Chromosome 1"/>
</dbReference>
<dbReference type="GO" id="GO:0016780">
    <property type="term" value="F:phosphotransferase activity, for other substituted phosphate groups"/>
    <property type="evidence" value="ECO:0007669"/>
    <property type="project" value="InterPro"/>
</dbReference>
<keyword evidence="5 12" id="KW-0812">Transmembrane</keyword>
<dbReference type="GO" id="GO:0046474">
    <property type="term" value="P:glycerophospholipid biosynthetic process"/>
    <property type="evidence" value="ECO:0007669"/>
    <property type="project" value="TreeGrafter"/>
</dbReference>
<keyword evidence="9" id="KW-0594">Phospholipid biosynthesis</keyword>
<dbReference type="GO" id="GO:0016020">
    <property type="term" value="C:membrane"/>
    <property type="evidence" value="ECO:0007669"/>
    <property type="project" value="UniProtKB-SubCell"/>
</dbReference>
<feature type="transmembrane region" description="Helical" evidence="12">
    <location>
        <begin position="118"/>
        <end position="138"/>
    </location>
</feature>
<evidence type="ECO:0000256" key="2">
    <source>
        <dbReference type="ARBA" id="ARBA00010441"/>
    </source>
</evidence>